<feature type="coiled-coil region" evidence="1">
    <location>
        <begin position="59"/>
        <end position="86"/>
    </location>
</feature>
<organism evidence="3">
    <name type="scientific">marine sediment metagenome</name>
    <dbReference type="NCBI Taxonomy" id="412755"/>
    <lineage>
        <taxon>unclassified sequences</taxon>
        <taxon>metagenomes</taxon>
        <taxon>ecological metagenomes</taxon>
    </lineage>
</organism>
<evidence type="ECO:0000313" key="3">
    <source>
        <dbReference type="EMBL" id="KKK73733.1"/>
    </source>
</evidence>
<feature type="non-terminal residue" evidence="3">
    <location>
        <position position="1"/>
    </location>
</feature>
<dbReference type="Gene3D" id="2.40.160.10">
    <property type="entry name" value="Porin"/>
    <property type="match status" value="1"/>
</dbReference>
<gene>
    <name evidence="3" type="ORF">LCGC14_2890890</name>
</gene>
<sequence>DNPAAMATFKTQEKAAWNTGDNLIIPDTAVDFQLMEAGKGVGKIILVGLALIFLSSQQVSAQEERIKGLEEKIQILAEEVDALKEKQPEGIEKKLHFHGYGELHYNNTSEDGKNDKMDLHRMVLGWTYHFNDWIVLGAEVDFEHSASEMELEYAHLSFLLSDAFNIRIGSMLMPVGYLNEFHEPPLFYSVERPYVHAKIIPTNIITIAPKVTCAFLFIFIIFPPPNTK</sequence>
<dbReference type="AlphaFoldDB" id="A0A0F8XXK2"/>
<dbReference type="EMBL" id="LAZR01056651">
    <property type="protein sequence ID" value="KKK73733.1"/>
    <property type="molecule type" value="Genomic_DNA"/>
</dbReference>
<keyword evidence="2" id="KW-0472">Membrane</keyword>
<keyword evidence="2" id="KW-0812">Transmembrane</keyword>
<evidence type="ECO:0000256" key="2">
    <source>
        <dbReference type="SAM" id="Phobius"/>
    </source>
</evidence>
<reference evidence="3" key="1">
    <citation type="journal article" date="2015" name="Nature">
        <title>Complex archaea that bridge the gap between prokaryotes and eukaryotes.</title>
        <authorList>
            <person name="Spang A."/>
            <person name="Saw J.H."/>
            <person name="Jorgensen S.L."/>
            <person name="Zaremba-Niedzwiedzka K."/>
            <person name="Martijn J."/>
            <person name="Lind A.E."/>
            <person name="van Eijk R."/>
            <person name="Schleper C."/>
            <person name="Guy L."/>
            <person name="Ettema T.J."/>
        </authorList>
    </citation>
    <scope>NUCLEOTIDE SEQUENCE</scope>
</reference>
<keyword evidence="1" id="KW-0175">Coiled coil</keyword>
<dbReference type="InterPro" id="IPR023614">
    <property type="entry name" value="Porin_dom_sf"/>
</dbReference>
<name>A0A0F8XXK2_9ZZZZ</name>
<protein>
    <submittedName>
        <fullName evidence="3">Uncharacterized protein</fullName>
    </submittedName>
</protein>
<proteinExistence type="predicted"/>
<dbReference type="SUPFAM" id="SSF56935">
    <property type="entry name" value="Porins"/>
    <property type="match status" value="1"/>
</dbReference>
<keyword evidence="2" id="KW-1133">Transmembrane helix</keyword>
<feature type="transmembrane region" description="Helical" evidence="2">
    <location>
        <begin position="202"/>
        <end position="222"/>
    </location>
</feature>
<comment type="caution">
    <text evidence="3">The sequence shown here is derived from an EMBL/GenBank/DDBJ whole genome shotgun (WGS) entry which is preliminary data.</text>
</comment>
<evidence type="ECO:0000256" key="1">
    <source>
        <dbReference type="SAM" id="Coils"/>
    </source>
</evidence>
<accession>A0A0F8XXK2</accession>